<proteinExistence type="predicted"/>
<feature type="compositionally biased region" description="Polar residues" evidence="1">
    <location>
        <begin position="39"/>
        <end position="49"/>
    </location>
</feature>
<feature type="region of interest" description="Disordered" evidence="1">
    <location>
        <begin position="39"/>
        <end position="63"/>
    </location>
</feature>
<dbReference type="Proteomes" id="UP000053105">
    <property type="component" value="Unassembled WGS sequence"/>
</dbReference>
<accession>A0A0N0BF13</accession>
<dbReference type="AlphaFoldDB" id="A0A0N0BF13"/>
<feature type="compositionally biased region" description="Acidic residues" evidence="1">
    <location>
        <begin position="50"/>
        <end position="63"/>
    </location>
</feature>
<gene>
    <name evidence="2" type="ORF">WN51_01249</name>
</gene>
<evidence type="ECO:0000313" key="3">
    <source>
        <dbReference type="Proteomes" id="UP000053105"/>
    </source>
</evidence>
<reference evidence="2 3" key="1">
    <citation type="submission" date="2015-07" db="EMBL/GenBank/DDBJ databases">
        <title>The genome of Melipona quadrifasciata.</title>
        <authorList>
            <person name="Pan H."/>
            <person name="Kapheim K."/>
        </authorList>
    </citation>
    <scope>NUCLEOTIDE SEQUENCE [LARGE SCALE GENOMIC DNA]</scope>
    <source>
        <strain evidence="2">0111107301</strain>
        <tissue evidence="2">Whole body</tissue>
    </source>
</reference>
<keyword evidence="3" id="KW-1185">Reference proteome</keyword>
<name>A0A0N0BF13_9HYME</name>
<evidence type="ECO:0000313" key="2">
    <source>
        <dbReference type="EMBL" id="KOX72684.1"/>
    </source>
</evidence>
<organism evidence="2 3">
    <name type="scientific">Melipona quadrifasciata</name>
    <dbReference type="NCBI Taxonomy" id="166423"/>
    <lineage>
        <taxon>Eukaryota</taxon>
        <taxon>Metazoa</taxon>
        <taxon>Ecdysozoa</taxon>
        <taxon>Arthropoda</taxon>
        <taxon>Hexapoda</taxon>
        <taxon>Insecta</taxon>
        <taxon>Pterygota</taxon>
        <taxon>Neoptera</taxon>
        <taxon>Endopterygota</taxon>
        <taxon>Hymenoptera</taxon>
        <taxon>Apocrita</taxon>
        <taxon>Aculeata</taxon>
        <taxon>Apoidea</taxon>
        <taxon>Anthophila</taxon>
        <taxon>Apidae</taxon>
        <taxon>Melipona</taxon>
    </lineage>
</organism>
<sequence length="63" mass="7473">MRVWKNSVQAVENREEERSEKDWCDPLSERVFKMNESCEPTSVTVSLPSEETEREPQTEELQE</sequence>
<evidence type="ECO:0000256" key="1">
    <source>
        <dbReference type="SAM" id="MobiDB-lite"/>
    </source>
</evidence>
<protein>
    <submittedName>
        <fullName evidence="2">Uncharacterized protein</fullName>
    </submittedName>
</protein>
<dbReference type="EMBL" id="KQ435813">
    <property type="protein sequence ID" value="KOX72684.1"/>
    <property type="molecule type" value="Genomic_DNA"/>
</dbReference>